<protein>
    <submittedName>
        <fullName evidence="2">Uncharacterized protein</fullName>
    </submittedName>
</protein>
<dbReference type="RefSeq" id="WP_260592945.1">
    <property type="nucleotide sequence ID" value="NZ_CP104003.1"/>
</dbReference>
<dbReference type="Proteomes" id="UP001057580">
    <property type="component" value="Chromosome"/>
</dbReference>
<evidence type="ECO:0000256" key="1">
    <source>
        <dbReference type="SAM" id="MobiDB-lite"/>
    </source>
</evidence>
<sequence length="199" mass="22685">MSESESMSGLKARVSELESELEELSNELRDVRDSALQQIAQNRKRINTLENRALNSSIGIESKLSRLERMLCGIDDEPEPGTSNSRAYLIAQLFEQGGGTKTEMGHGIKMGENGLKAVIQRAERQARHRDDIQISNKQIVRAFDAFVELSDGKARRDKSKDGRNRLIILSEYYDEMVWSREQLQERINRELESASLDEE</sequence>
<dbReference type="EMBL" id="CP104003">
    <property type="protein sequence ID" value="UWM53951.1"/>
    <property type="molecule type" value="Genomic_DNA"/>
</dbReference>
<accession>A0A9E7R1M8</accession>
<evidence type="ECO:0000313" key="3">
    <source>
        <dbReference type="Proteomes" id="UP001057580"/>
    </source>
</evidence>
<proteinExistence type="predicted"/>
<gene>
    <name evidence="2" type="ORF">N0B31_17720</name>
</gene>
<evidence type="ECO:0000313" key="2">
    <source>
        <dbReference type="EMBL" id="UWM53951.1"/>
    </source>
</evidence>
<dbReference type="GeneID" id="74944300"/>
<name>A0A9E7R1M8_9EURY</name>
<dbReference type="KEGG" id="ssai:N0B31_17720"/>
<reference evidence="2" key="1">
    <citation type="submission" date="2022-09" db="EMBL/GenBank/DDBJ databases">
        <title>Diverse halophilic archaea isolated from saline environments.</title>
        <authorList>
            <person name="Cui H.-L."/>
        </authorList>
    </citation>
    <scope>NUCLEOTIDE SEQUENCE</scope>
    <source>
        <strain evidence="2">ZS-35-S2</strain>
    </source>
</reference>
<organism evidence="2 3">
    <name type="scientific">Salinirubellus salinus</name>
    <dbReference type="NCBI Taxonomy" id="1364945"/>
    <lineage>
        <taxon>Archaea</taxon>
        <taxon>Methanobacteriati</taxon>
        <taxon>Methanobacteriota</taxon>
        <taxon>Stenosarchaea group</taxon>
        <taxon>Halobacteria</taxon>
        <taxon>Halobacteriales</taxon>
        <taxon>Natronomonadaceae</taxon>
        <taxon>Salinirubellus</taxon>
    </lineage>
</organism>
<keyword evidence="3" id="KW-1185">Reference proteome</keyword>
<dbReference type="AlphaFoldDB" id="A0A9E7R1M8"/>
<feature type="region of interest" description="Disordered" evidence="1">
    <location>
        <begin position="1"/>
        <end position="21"/>
    </location>
</feature>